<dbReference type="InterPro" id="IPR019734">
    <property type="entry name" value="TPR_rpt"/>
</dbReference>
<dbReference type="Proteomes" id="UP000569092">
    <property type="component" value="Unassembled WGS sequence"/>
</dbReference>
<keyword evidence="4" id="KW-0808">Transferase</keyword>
<dbReference type="Gene3D" id="1.25.40.10">
    <property type="entry name" value="Tetratricopeptide repeat domain"/>
    <property type="match status" value="1"/>
</dbReference>
<dbReference type="PANTHER" id="PTHR44858:SF1">
    <property type="entry name" value="UDP-N-ACETYLGLUCOSAMINE--PEPTIDE N-ACETYLGLUCOSAMINYLTRANSFERASE SPINDLY-RELATED"/>
    <property type="match status" value="1"/>
</dbReference>
<keyword evidence="2" id="KW-0802">TPR repeat</keyword>
<evidence type="ECO:0000313" key="5">
    <source>
        <dbReference type="Proteomes" id="UP000569092"/>
    </source>
</evidence>
<evidence type="ECO:0000256" key="1">
    <source>
        <dbReference type="ARBA" id="ARBA00022737"/>
    </source>
</evidence>
<dbReference type="InterPro" id="IPR011990">
    <property type="entry name" value="TPR-like_helical_dom_sf"/>
</dbReference>
<feature type="region of interest" description="Disordered" evidence="3">
    <location>
        <begin position="1"/>
        <end position="21"/>
    </location>
</feature>
<evidence type="ECO:0000256" key="2">
    <source>
        <dbReference type="ARBA" id="ARBA00022803"/>
    </source>
</evidence>
<dbReference type="SUPFAM" id="SSF48452">
    <property type="entry name" value="TPR-like"/>
    <property type="match status" value="1"/>
</dbReference>
<dbReference type="PANTHER" id="PTHR44858">
    <property type="entry name" value="TETRATRICOPEPTIDE REPEAT PROTEIN 6"/>
    <property type="match status" value="1"/>
</dbReference>
<dbReference type="EC" id="2.7.11.1" evidence="4"/>
<sequence length="605" mass="67270">MNAGEKQVPTSPLSSGKSLANSAADPVPATAVRDQLARVVNSLGFVSSVRLCRFLTHIVNRTIDGDIDSLKEFSIAMEVFDRTSEYDPNIDAIVRVEARRLRAKLKAYYEEGQGTVDPVLIGLRPGSYVPVFRWLDAQPAKHRDEIGAAPPPGRMCIAVLPFVNMSPEPEQDYFCDGISEEITNSLTRVSGLNVIARTSAFHFKGANIDIREVGQRLGANLVIEGSVRKSGEQLRITAQAIQTESGHHIWSETFRRELQDVFVIQEEIAQSVTDLLRLHMPEVQGPARPSAPDLDAYIRYLRARFLIHQQSPETLHAALEQLRGLTETYPNYALAYSGMAAASGLLAQFGMVSGRDVYPEVKANAERGYALDPESGDTCTVLGALRAWFEHRWDEAEKLYDRALKLQPSHAPAHMFRGMALLCQGDINAAESGLRHSTELDPLSASDCARMAYLHYVKGDYSSAAEHLRKSFELDRDYPEARLYEGLLHFQQQRYDAVIQCLSPSASPLDIGLLAAAHAREGSLSRAEECVERLRQFAGRQYVTPLAEGFAAVGMEDFDLALQRLDEAINHKTNFVNLLAVEPFFHPLHPDCRFAKLMKKLNLSH</sequence>
<dbReference type="Gene3D" id="3.40.50.10070">
    <property type="entry name" value="TolB, N-terminal domain"/>
    <property type="match status" value="1"/>
</dbReference>
<accession>A0A7W8J774</accession>
<proteinExistence type="predicted"/>
<protein>
    <submittedName>
        <fullName evidence="4">Serine/threonine-protein kinase</fullName>
        <ecNumber evidence="4">2.7.11.1</ecNumber>
    </submittedName>
</protein>
<keyword evidence="1" id="KW-0677">Repeat</keyword>
<gene>
    <name evidence="4" type="ORF">HDF10_001741</name>
</gene>
<organism evidence="4 5">
    <name type="scientific">Tunturiibacter lichenicola</name>
    <dbReference type="NCBI Taxonomy" id="2051959"/>
    <lineage>
        <taxon>Bacteria</taxon>
        <taxon>Pseudomonadati</taxon>
        <taxon>Acidobacteriota</taxon>
        <taxon>Terriglobia</taxon>
        <taxon>Terriglobales</taxon>
        <taxon>Acidobacteriaceae</taxon>
        <taxon>Tunturiibacter</taxon>
    </lineage>
</organism>
<feature type="compositionally biased region" description="Polar residues" evidence="3">
    <location>
        <begin position="8"/>
        <end position="21"/>
    </location>
</feature>
<evidence type="ECO:0000313" key="4">
    <source>
        <dbReference type="EMBL" id="MBB5343766.1"/>
    </source>
</evidence>
<keyword evidence="4" id="KW-0418">Kinase</keyword>
<comment type="caution">
    <text evidence="4">The sequence shown here is derived from an EMBL/GenBank/DDBJ whole genome shotgun (WGS) entry which is preliminary data.</text>
</comment>
<name>A0A7W8J774_9BACT</name>
<dbReference type="SMART" id="SM00028">
    <property type="entry name" value="TPR"/>
    <property type="match status" value="3"/>
</dbReference>
<dbReference type="EMBL" id="JACHDZ010000002">
    <property type="protein sequence ID" value="MBB5343766.1"/>
    <property type="molecule type" value="Genomic_DNA"/>
</dbReference>
<dbReference type="Pfam" id="PF13432">
    <property type="entry name" value="TPR_16"/>
    <property type="match status" value="2"/>
</dbReference>
<dbReference type="GO" id="GO:0004674">
    <property type="term" value="F:protein serine/threonine kinase activity"/>
    <property type="evidence" value="ECO:0007669"/>
    <property type="project" value="UniProtKB-EC"/>
</dbReference>
<evidence type="ECO:0000256" key="3">
    <source>
        <dbReference type="SAM" id="MobiDB-lite"/>
    </source>
</evidence>
<dbReference type="InterPro" id="IPR050498">
    <property type="entry name" value="Ycf3"/>
</dbReference>
<dbReference type="AlphaFoldDB" id="A0A7W8J774"/>
<reference evidence="4 5" key="1">
    <citation type="submission" date="2020-08" db="EMBL/GenBank/DDBJ databases">
        <title>Genomic Encyclopedia of Type Strains, Phase IV (KMG-V): Genome sequencing to study the core and pangenomes of soil and plant-associated prokaryotes.</title>
        <authorList>
            <person name="Whitman W."/>
        </authorList>
    </citation>
    <scope>NUCLEOTIDE SEQUENCE [LARGE SCALE GENOMIC DNA]</scope>
    <source>
        <strain evidence="4 5">M8US30</strain>
    </source>
</reference>